<dbReference type="RefSeq" id="WP_181053153.1">
    <property type="nucleotide sequence ID" value="NZ_JACDXJ010000001.1"/>
</dbReference>
<evidence type="ECO:0000256" key="1">
    <source>
        <dbReference type="SAM" id="Phobius"/>
    </source>
</evidence>
<feature type="transmembrane region" description="Helical" evidence="1">
    <location>
        <begin position="305"/>
        <end position="325"/>
    </location>
</feature>
<evidence type="ECO:0000313" key="3">
    <source>
        <dbReference type="Proteomes" id="UP000572984"/>
    </source>
</evidence>
<organism evidence="2 3">
    <name type="scientific">Microvirga mediterraneensis</name>
    <dbReference type="NCBI Taxonomy" id="2754695"/>
    <lineage>
        <taxon>Bacteria</taxon>
        <taxon>Pseudomonadati</taxon>
        <taxon>Pseudomonadota</taxon>
        <taxon>Alphaproteobacteria</taxon>
        <taxon>Hyphomicrobiales</taxon>
        <taxon>Methylobacteriaceae</taxon>
        <taxon>Microvirga</taxon>
    </lineage>
</organism>
<reference evidence="2 3" key="1">
    <citation type="submission" date="2020-07" db="EMBL/GenBank/DDBJ databases">
        <title>Draft genome and description of Microvirga mediterraneensis Marseille-Q2068 sp. nov.</title>
        <authorList>
            <person name="Boxberger M."/>
        </authorList>
    </citation>
    <scope>NUCLEOTIDE SEQUENCE [LARGE SCALE GENOMIC DNA]</scope>
    <source>
        <strain evidence="2 3">Marseille-Q2068</strain>
    </source>
</reference>
<feature type="transmembrane region" description="Helical" evidence="1">
    <location>
        <begin position="190"/>
        <end position="211"/>
    </location>
</feature>
<accession>A0A838BRL5</accession>
<keyword evidence="3" id="KW-1185">Reference proteome</keyword>
<keyword evidence="1" id="KW-1133">Transmembrane helix</keyword>
<dbReference type="AlphaFoldDB" id="A0A838BRL5"/>
<feature type="transmembrane region" description="Helical" evidence="1">
    <location>
        <begin position="231"/>
        <end position="250"/>
    </location>
</feature>
<keyword evidence="1" id="KW-0812">Transmembrane</keyword>
<feature type="transmembrane region" description="Helical" evidence="1">
    <location>
        <begin position="102"/>
        <end position="126"/>
    </location>
</feature>
<feature type="transmembrane region" description="Helical" evidence="1">
    <location>
        <begin position="337"/>
        <end position="357"/>
    </location>
</feature>
<protein>
    <recommendedName>
        <fullName evidence="4">Glycosyltransferase RgtA/B/C/D-like domain-containing protein</fullName>
    </recommendedName>
</protein>
<evidence type="ECO:0000313" key="2">
    <source>
        <dbReference type="EMBL" id="MBA1157699.1"/>
    </source>
</evidence>
<sequence>MNEADAGVAMSEFQKRGLSASAALDRSIERPWVVLKQTLLVAALILLPLFYTVVPPLEDYPNHLARMQALAGIPGNGPLSRFYEVAWAPIPNLIMDLIVPPLVPFFGVYAAGRIFVGLTLLLMLLGPMLLHRTLDGRWSAWPLVGGLFVYNGFLFTGLMNYLFGVGAAVLGLSVWIRLSGKPVIVRALASFAFCAVLYVCHLSALGLYGLGIASFEFWRLWTQKAWKPAPLVRSALALGVPFLPFLYLLVTSPTWGLSHDIVWESQGKFEAVTMFLSVYSDVTDIPFLILIAVAIGIAVKRGLVGFHPAGLIVAGVLALALLALPRLAFGSWMADQRIVVGIFFMTLGFITVDLKRLENHNAFFAVCLVAIAFRVVDVSAHWVAISQPLQELKSSLRLMPSGSRLLVTQADDPAEGAIDAALSHAPTLAVIERSALVSRLFVVPGKQILHARPEYRAHVDTEDGDTPRISQVIVAAEEEGAPADGPHYWDGWTEFYDYLIVLGTDTDETANPAPDLLKIVHNGRGFQLYKIRKDP</sequence>
<name>A0A838BRL5_9HYPH</name>
<comment type="caution">
    <text evidence="2">The sequence shown here is derived from an EMBL/GenBank/DDBJ whole genome shotgun (WGS) entry which is preliminary data.</text>
</comment>
<feature type="transmembrane region" description="Helical" evidence="1">
    <location>
        <begin position="33"/>
        <end position="54"/>
    </location>
</feature>
<feature type="transmembrane region" description="Helical" evidence="1">
    <location>
        <begin position="271"/>
        <end position="299"/>
    </location>
</feature>
<gene>
    <name evidence="2" type="ORF">H0S73_16430</name>
</gene>
<evidence type="ECO:0008006" key="4">
    <source>
        <dbReference type="Google" id="ProtNLM"/>
    </source>
</evidence>
<dbReference type="EMBL" id="JACDXJ010000001">
    <property type="protein sequence ID" value="MBA1157699.1"/>
    <property type="molecule type" value="Genomic_DNA"/>
</dbReference>
<proteinExistence type="predicted"/>
<dbReference type="Proteomes" id="UP000572984">
    <property type="component" value="Unassembled WGS sequence"/>
</dbReference>
<keyword evidence="1" id="KW-0472">Membrane</keyword>
<feature type="transmembrane region" description="Helical" evidence="1">
    <location>
        <begin position="161"/>
        <end position="178"/>
    </location>
</feature>